<gene>
    <name evidence="2" type="ORF">EDD52_10955</name>
</gene>
<keyword evidence="1" id="KW-0812">Transmembrane</keyword>
<keyword evidence="1" id="KW-1133">Transmembrane helix</keyword>
<feature type="transmembrane region" description="Helical" evidence="1">
    <location>
        <begin position="21"/>
        <end position="42"/>
    </location>
</feature>
<accession>A0A4R3JA76</accession>
<protein>
    <submittedName>
        <fullName evidence="2">Uncharacterized protein</fullName>
    </submittedName>
</protein>
<evidence type="ECO:0000313" key="3">
    <source>
        <dbReference type="Proteomes" id="UP000295696"/>
    </source>
</evidence>
<evidence type="ECO:0000313" key="2">
    <source>
        <dbReference type="EMBL" id="TCS62315.1"/>
    </source>
</evidence>
<proteinExistence type="predicted"/>
<dbReference type="EMBL" id="SLZU01000009">
    <property type="protein sequence ID" value="TCS62315.1"/>
    <property type="molecule type" value="Genomic_DNA"/>
</dbReference>
<organism evidence="2 3">
    <name type="scientific">Primorskyibacter sedentarius</name>
    <dbReference type="NCBI Taxonomy" id="745311"/>
    <lineage>
        <taxon>Bacteria</taxon>
        <taxon>Pseudomonadati</taxon>
        <taxon>Pseudomonadota</taxon>
        <taxon>Alphaproteobacteria</taxon>
        <taxon>Rhodobacterales</taxon>
        <taxon>Roseobacteraceae</taxon>
        <taxon>Primorskyibacter</taxon>
    </lineage>
</organism>
<keyword evidence="3" id="KW-1185">Reference proteome</keyword>
<comment type="caution">
    <text evidence="2">The sequence shown here is derived from an EMBL/GenBank/DDBJ whole genome shotgun (WGS) entry which is preliminary data.</text>
</comment>
<dbReference type="AlphaFoldDB" id="A0A4R3JA76"/>
<keyword evidence="1" id="KW-0472">Membrane</keyword>
<dbReference type="RefSeq" id="WP_132245661.1">
    <property type="nucleotide sequence ID" value="NZ_SLZU01000009.1"/>
</dbReference>
<reference evidence="2 3" key="1">
    <citation type="submission" date="2019-03" db="EMBL/GenBank/DDBJ databases">
        <title>Genomic Encyclopedia of Type Strains, Phase IV (KMG-IV): sequencing the most valuable type-strain genomes for metagenomic binning, comparative biology and taxonomic classification.</title>
        <authorList>
            <person name="Goeker M."/>
        </authorList>
    </citation>
    <scope>NUCLEOTIDE SEQUENCE [LARGE SCALE GENOMIC DNA]</scope>
    <source>
        <strain evidence="2 3">DSM 104836</strain>
    </source>
</reference>
<dbReference type="Proteomes" id="UP000295696">
    <property type="component" value="Unassembled WGS sequence"/>
</dbReference>
<name>A0A4R3JA76_9RHOB</name>
<evidence type="ECO:0000256" key="1">
    <source>
        <dbReference type="SAM" id="Phobius"/>
    </source>
</evidence>
<sequence length="65" mass="6821">MSAPNTNVETQEKRHRPSLGGMSIAVGVAALLLLGWLAWIFAAAEGPEGAETQIDGRTGTQVQSE</sequence>